<protein>
    <submittedName>
        <fullName evidence="5">Uncharacterized protein</fullName>
    </submittedName>
</protein>
<evidence type="ECO:0000313" key="6">
    <source>
        <dbReference type="Proteomes" id="UP001497457"/>
    </source>
</evidence>
<organism evidence="5 6">
    <name type="scientific">Urochloa decumbens</name>
    <dbReference type="NCBI Taxonomy" id="240449"/>
    <lineage>
        <taxon>Eukaryota</taxon>
        <taxon>Viridiplantae</taxon>
        <taxon>Streptophyta</taxon>
        <taxon>Embryophyta</taxon>
        <taxon>Tracheophyta</taxon>
        <taxon>Spermatophyta</taxon>
        <taxon>Magnoliopsida</taxon>
        <taxon>Liliopsida</taxon>
        <taxon>Poales</taxon>
        <taxon>Poaceae</taxon>
        <taxon>PACMAD clade</taxon>
        <taxon>Panicoideae</taxon>
        <taxon>Panicodae</taxon>
        <taxon>Paniceae</taxon>
        <taxon>Melinidinae</taxon>
        <taxon>Urochloa</taxon>
    </lineage>
</organism>
<proteinExistence type="inferred from homology"/>
<evidence type="ECO:0000259" key="3">
    <source>
        <dbReference type="PROSITE" id="PS50097"/>
    </source>
</evidence>
<dbReference type="InterPro" id="IPR045005">
    <property type="entry name" value="BPM1-6"/>
</dbReference>
<feature type="domain" description="BTB" evidence="3">
    <location>
        <begin position="163"/>
        <end position="230"/>
    </location>
</feature>
<evidence type="ECO:0000256" key="2">
    <source>
        <dbReference type="ARBA" id="ARBA00010846"/>
    </source>
</evidence>
<dbReference type="Proteomes" id="UP001497457">
    <property type="component" value="Chromosome 27b"/>
</dbReference>
<dbReference type="InterPro" id="IPR008974">
    <property type="entry name" value="TRAF-like"/>
</dbReference>
<dbReference type="Pfam" id="PF22486">
    <property type="entry name" value="MATH_2"/>
    <property type="match status" value="1"/>
</dbReference>
<dbReference type="InterPro" id="IPR011333">
    <property type="entry name" value="SKP1/BTB/POZ_sf"/>
</dbReference>
<comment type="pathway">
    <text evidence="1">Protein modification; protein ubiquitination.</text>
</comment>
<dbReference type="CDD" id="cd18280">
    <property type="entry name" value="BTB_POZ_BPM_plant"/>
    <property type="match status" value="1"/>
</dbReference>
<dbReference type="InterPro" id="IPR000210">
    <property type="entry name" value="BTB/POZ_dom"/>
</dbReference>
<evidence type="ECO:0000256" key="1">
    <source>
        <dbReference type="ARBA" id="ARBA00004906"/>
    </source>
</evidence>
<reference evidence="5" key="1">
    <citation type="submission" date="2024-10" db="EMBL/GenBank/DDBJ databases">
        <authorList>
            <person name="Ryan C."/>
        </authorList>
    </citation>
    <scope>NUCLEOTIDE SEQUENCE [LARGE SCALE GENOMIC DNA]</scope>
</reference>
<dbReference type="Gene3D" id="1.25.40.420">
    <property type="match status" value="1"/>
</dbReference>
<dbReference type="SMART" id="SM00225">
    <property type="entry name" value="BTB"/>
    <property type="match status" value="1"/>
</dbReference>
<dbReference type="InterPro" id="IPR056423">
    <property type="entry name" value="BACK_BPM_SPOP"/>
</dbReference>
<dbReference type="Gene3D" id="3.30.710.10">
    <property type="entry name" value="Potassium Channel Kv1.1, Chain A"/>
    <property type="match status" value="1"/>
</dbReference>
<name>A0ABC9BPP9_9POAL</name>
<dbReference type="Gene3D" id="2.60.210.10">
    <property type="entry name" value="Apoptosis, Tumor Necrosis Factor Receptor Associated Protein 2, Chain A"/>
    <property type="match status" value="1"/>
</dbReference>
<accession>A0ABC9BPP9</accession>
<dbReference type="InterPro" id="IPR002083">
    <property type="entry name" value="MATH/TRAF_dom"/>
</dbReference>
<dbReference type="SUPFAM" id="SSF54695">
    <property type="entry name" value="POZ domain"/>
    <property type="match status" value="1"/>
</dbReference>
<dbReference type="Pfam" id="PF00651">
    <property type="entry name" value="BTB"/>
    <property type="match status" value="1"/>
</dbReference>
<dbReference type="PANTHER" id="PTHR26379:SF469">
    <property type="entry name" value="MAB1"/>
    <property type="match status" value="1"/>
</dbReference>
<comment type="similarity">
    <text evidence="2">Belongs to the Tdpoz family.</text>
</comment>
<keyword evidence="6" id="KW-1185">Reference proteome</keyword>
<dbReference type="SUPFAM" id="SSF49599">
    <property type="entry name" value="TRAF domain-like"/>
    <property type="match status" value="1"/>
</dbReference>
<dbReference type="PANTHER" id="PTHR26379">
    <property type="entry name" value="BTB/POZ AND MATH DOMAIN-CONTAINING PROTEIN 1"/>
    <property type="match status" value="1"/>
</dbReference>
<gene>
    <name evidence="5" type="ORF">URODEC1_LOCUS67291</name>
</gene>
<dbReference type="PROSITE" id="PS50144">
    <property type="entry name" value="MATH"/>
    <property type="match status" value="1"/>
</dbReference>
<dbReference type="Pfam" id="PF24570">
    <property type="entry name" value="BACK_BPM_SPOP"/>
    <property type="match status" value="1"/>
</dbReference>
<evidence type="ECO:0000313" key="5">
    <source>
        <dbReference type="EMBL" id="CAL5005159.1"/>
    </source>
</evidence>
<dbReference type="CDD" id="cd00121">
    <property type="entry name" value="MATH"/>
    <property type="match status" value="1"/>
</dbReference>
<feature type="domain" description="MATH" evidence="4">
    <location>
        <begin position="3"/>
        <end position="131"/>
    </location>
</feature>
<sequence>MLESRFFKFKLDYSQTKDMAIGAFVSSDDISVGGHVWRINYYPNWYSEDVNGEYAAIFLKLADKSKNVKAVFEAFMMGKDGKPSCEPSQRMRTINVFPTDGDWGWKKFVERSHLLPDHVDTDGCFTIMCGITVLPGDADDALDVPPPDMGVHLGRLLDSGDGSDVSFVVEGETFPAHRAVLAARSPVFKAQLLGSMAEAAMPSITLHDIAPETFRIMLRFIYTDALPGDEDLGGDSPTEMLQDLLAMADLYALERLKILCARKLWDGLAVDTVAATLASAEMFNCAELKNKCFAFFAEGENLKKAELTDDFVELRQKFPSILDELKEKMGTCHL</sequence>
<dbReference type="EMBL" id="OZ075137">
    <property type="protein sequence ID" value="CAL5005159.1"/>
    <property type="molecule type" value="Genomic_DNA"/>
</dbReference>
<dbReference type="AlphaFoldDB" id="A0ABC9BPP9"/>
<dbReference type="PROSITE" id="PS50097">
    <property type="entry name" value="BTB"/>
    <property type="match status" value="1"/>
</dbReference>
<evidence type="ECO:0000259" key="4">
    <source>
        <dbReference type="PROSITE" id="PS50144"/>
    </source>
</evidence>